<organism evidence="1 2">
    <name type="scientific">Glarea lozoyensis (strain ATCC 74030 / MF5533)</name>
    <dbReference type="NCBI Taxonomy" id="1104152"/>
    <lineage>
        <taxon>Eukaryota</taxon>
        <taxon>Fungi</taxon>
        <taxon>Dikarya</taxon>
        <taxon>Ascomycota</taxon>
        <taxon>Pezizomycotina</taxon>
        <taxon>Leotiomycetes</taxon>
        <taxon>Helotiales</taxon>
        <taxon>Helotiaceae</taxon>
        <taxon>Glarea</taxon>
    </lineage>
</organism>
<dbReference type="HOGENOM" id="CLU_3384883_0_0_1"/>
<reference evidence="1 2" key="1">
    <citation type="journal article" date="2012" name="Eukaryot. Cell">
        <title>Genome sequence of the fungus Glarea lozoyensis: the first genome sequence of a species from the Helotiaceae family.</title>
        <authorList>
            <person name="Youssar L."/>
            <person name="Gruening B.A."/>
            <person name="Erxleben A."/>
            <person name="Guenther S."/>
            <person name="Huettel W."/>
        </authorList>
    </citation>
    <scope>NUCLEOTIDE SEQUENCE [LARGE SCALE GENOMIC DNA]</scope>
    <source>
        <strain evidence="2">ATCC 74030 / MF5533</strain>
    </source>
</reference>
<dbReference type="EMBL" id="AGUE01000148">
    <property type="protein sequence ID" value="EHK98498.1"/>
    <property type="molecule type" value="Genomic_DNA"/>
</dbReference>
<evidence type="ECO:0000313" key="1">
    <source>
        <dbReference type="EMBL" id="EHK98498.1"/>
    </source>
</evidence>
<evidence type="ECO:0000313" key="2">
    <source>
        <dbReference type="Proteomes" id="UP000005446"/>
    </source>
</evidence>
<accession>H0ESL1</accession>
<comment type="caution">
    <text evidence="1">The sequence shown here is derived from an EMBL/GenBank/DDBJ whole genome shotgun (WGS) entry which is preliminary data.</text>
</comment>
<protein>
    <submittedName>
        <fullName evidence="1">Uncharacterized protein</fullName>
    </submittedName>
</protein>
<proteinExistence type="predicted"/>
<keyword evidence="2" id="KW-1185">Reference proteome</keyword>
<dbReference type="AlphaFoldDB" id="H0ESL1"/>
<sequence>MSSILMDNWNEILLVAGTPSHDNDNERSSAFST</sequence>
<dbReference type="Proteomes" id="UP000005446">
    <property type="component" value="Unassembled WGS sequence"/>
</dbReference>
<name>H0ESL1_GLAL7</name>
<gene>
    <name evidence="1" type="ORF">M7I_5704</name>
</gene>
<dbReference type="InParanoid" id="H0ESL1"/>